<dbReference type="Proteomes" id="UP000034224">
    <property type="component" value="Unassembled WGS sequence"/>
</dbReference>
<accession>A0A0G1Z7D4</accession>
<dbReference type="NCBIfam" id="TIGR00731">
    <property type="entry name" value="bL25_bact_ctc"/>
    <property type="match status" value="1"/>
</dbReference>
<evidence type="ECO:0000256" key="3">
    <source>
        <dbReference type="ARBA" id="ARBA00022980"/>
    </source>
</evidence>
<evidence type="ECO:0000259" key="7">
    <source>
        <dbReference type="Pfam" id="PF01386"/>
    </source>
</evidence>
<dbReference type="PANTHER" id="PTHR33284">
    <property type="entry name" value="RIBOSOMAL PROTEIN L25/GLN-TRNA SYNTHETASE, ANTI-CODON-BINDING DOMAIN-CONTAINING PROTEIN"/>
    <property type="match status" value="1"/>
</dbReference>
<dbReference type="PANTHER" id="PTHR33284:SF1">
    <property type="entry name" value="RIBOSOMAL PROTEIN L25_GLN-TRNA SYNTHETASE, ANTI-CODON-BINDING DOMAIN-CONTAINING PROTEIN"/>
    <property type="match status" value="1"/>
</dbReference>
<comment type="similarity">
    <text evidence="5">Belongs to the bacterial ribosomal protein bL25 family. CTC subfamily.</text>
</comment>
<dbReference type="STRING" id="1618665.UY55_C0003G0065"/>
<dbReference type="Gene3D" id="2.170.120.20">
    <property type="entry name" value="Ribosomal protein L25, beta domain"/>
    <property type="match status" value="1"/>
</dbReference>
<comment type="caution">
    <text evidence="9">The sequence shown here is derived from an EMBL/GenBank/DDBJ whole genome shotgun (WGS) entry which is preliminary data.</text>
</comment>
<feature type="region of interest" description="Disordered" evidence="6">
    <location>
        <begin position="185"/>
        <end position="229"/>
    </location>
</feature>
<dbReference type="InterPro" id="IPR029751">
    <property type="entry name" value="Ribosomal_L25_dom"/>
</dbReference>
<dbReference type="InterPro" id="IPR001021">
    <property type="entry name" value="Ribosomal_bL25_long"/>
</dbReference>
<dbReference type="InterPro" id="IPR037121">
    <property type="entry name" value="Ribosomal_bL25_C"/>
</dbReference>
<keyword evidence="2 5" id="KW-0694">RNA-binding</keyword>
<evidence type="ECO:0000256" key="6">
    <source>
        <dbReference type="SAM" id="MobiDB-lite"/>
    </source>
</evidence>
<gene>
    <name evidence="5" type="primary">rplY</name>
    <name evidence="5" type="synonym">ctc</name>
    <name evidence="9" type="ORF">UY55_C0003G0065</name>
</gene>
<dbReference type="Pfam" id="PF01386">
    <property type="entry name" value="Ribosomal_L25p"/>
    <property type="match status" value="1"/>
</dbReference>
<dbReference type="InterPro" id="IPR020057">
    <property type="entry name" value="Ribosomal_bL25_b-dom"/>
</dbReference>
<feature type="domain" description="Large ribosomal subunit protein bL25 L25" evidence="7">
    <location>
        <begin position="3"/>
        <end position="89"/>
    </location>
</feature>
<feature type="domain" description="Large ribosomal subunit protein bL25 beta" evidence="8">
    <location>
        <begin position="98"/>
        <end position="179"/>
    </location>
</feature>
<dbReference type="GO" id="GO:0008097">
    <property type="term" value="F:5S rRNA binding"/>
    <property type="evidence" value="ECO:0007669"/>
    <property type="project" value="InterPro"/>
</dbReference>
<sequence length="229" mass="25077">MELAVKTREILGKKVKSLRRAGLVPAELFGSGVLNQHLAVSENDFVKVYRKAGSHTVVYLINEKGGKIPILISEVQEHPLTRKTLSVNFHQIKMDEAIETKVPVEFTGTAPAEKAGLVIVRVLHEIEVKSLPDKIPHSFQVDLGKLEKMGDSIHVSDLRAPSEVKILAPEETVIATVTEKVKEEVVAPPPIAETPAAPAETEAKAMPTGRQAAEPEKKETPPKEEEKKK</sequence>
<dbReference type="AlphaFoldDB" id="A0A0G1Z7D4"/>
<dbReference type="InterPro" id="IPR020930">
    <property type="entry name" value="Ribosomal_uL5_bac-type"/>
</dbReference>
<dbReference type="InterPro" id="IPR020056">
    <property type="entry name" value="Rbsml_bL25/Gln-tRNA_synth_N"/>
</dbReference>
<comment type="subunit">
    <text evidence="5">Part of the 50S ribosomal subunit; part of the 5S rRNA/L5/L18/L25 subcomplex. Contacts the 5S rRNA. Binds to the 5S rRNA independently of L5 and L18.</text>
</comment>
<dbReference type="HAMAP" id="MF_01334">
    <property type="entry name" value="Ribosomal_bL25_CTC"/>
    <property type="match status" value="1"/>
</dbReference>
<name>A0A0G1Z7D4_9BACT</name>
<evidence type="ECO:0000313" key="9">
    <source>
        <dbReference type="EMBL" id="KKW14849.1"/>
    </source>
</evidence>
<comment type="function">
    <text evidence="5">This is one of the proteins that binds to the 5S RNA in the ribosome where it forms part of the central protuberance.</text>
</comment>
<evidence type="ECO:0000259" key="8">
    <source>
        <dbReference type="Pfam" id="PF14693"/>
    </source>
</evidence>
<dbReference type="SUPFAM" id="SSF50715">
    <property type="entry name" value="Ribosomal protein L25-like"/>
    <property type="match status" value="1"/>
</dbReference>
<evidence type="ECO:0000256" key="4">
    <source>
        <dbReference type="ARBA" id="ARBA00023274"/>
    </source>
</evidence>
<dbReference type="Gene3D" id="2.40.240.10">
    <property type="entry name" value="Ribosomal Protein L25, Chain P"/>
    <property type="match status" value="1"/>
</dbReference>
<evidence type="ECO:0000256" key="2">
    <source>
        <dbReference type="ARBA" id="ARBA00022884"/>
    </source>
</evidence>
<dbReference type="InterPro" id="IPR011035">
    <property type="entry name" value="Ribosomal_bL25/Gln-tRNA_synth"/>
</dbReference>
<dbReference type="GO" id="GO:0022625">
    <property type="term" value="C:cytosolic large ribosomal subunit"/>
    <property type="evidence" value="ECO:0007669"/>
    <property type="project" value="TreeGrafter"/>
</dbReference>
<evidence type="ECO:0000256" key="1">
    <source>
        <dbReference type="ARBA" id="ARBA00022730"/>
    </source>
</evidence>
<protein>
    <recommendedName>
        <fullName evidence="5">Large ribosomal subunit protein bL25</fullName>
    </recommendedName>
    <alternativeName>
        <fullName evidence="5">General stress protein CTC</fullName>
    </alternativeName>
</protein>
<feature type="compositionally biased region" description="Basic and acidic residues" evidence="6">
    <location>
        <begin position="213"/>
        <end position="229"/>
    </location>
</feature>
<dbReference type="CDD" id="cd00495">
    <property type="entry name" value="Ribosomal_L25_TL5_CTC"/>
    <property type="match status" value="1"/>
</dbReference>
<reference evidence="9 10" key="1">
    <citation type="journal article" date="2015" name="Nature">
        <title>rRNA introns, odd ribosomes, and small enigmatic genomes across a large radiation of phyla.</title>
        <authorList>
            <person name="Brown C.T."/>
            <person name="Hug L.A."/>
            <person name="Thomas B.C."/>
            <person name="Sharon I."/>
            <person name="Castelle C.J."/>
            <person name="Singh A."/>
            <person name="Wilkins M.J."/>
            <person name="Williams K.H."/>
            <person name="Banfield J.F."/>
        </authorList>
    </citation>
    <scope>NUCLEOTIDE SEQUENCE [LARGE SCALE GENOMIC DNA]</scope>
</reference>
<dbReference type="GO" id="GO:0006412">
    <property type="term" value="P:translation"/>
    <property type="evidence" value="ECO:0007669"/>
    <property type="project" value="UniProtKB-UniRule"/>
</dbReference>
<dbReference type="EMBL" id="LCQK01000003">
    <property type="protein sequence ID" value="KKW14849.1"/>
    <property type="molecule type" value="Genomic_DNA"/>
</dbReference>
<keyword evidence="3 5" id="KW-0689">Ribosomal protein</keyword>
<evidence type="ECO:0000313" key="10">
    <source>
        <dbReference type="Proteomes" id="UP000034224"/>
    </source>
</evidence>
<evidence type="ECO:0000256" key="5">
    <source>
        <dbReference type="HAMAP-Rule" id="MF_01334"/>
    </source>
</evidence>
<dbReference type="GO" id="GO:0003735">
    <property type="term" value="F:structural constituent of ribosome"/>
    <property type="evidence" value="ECO:0007669"/>
    <property type="project" value="InterPro"/>
</dbReference>
<keyword evidence="4 5" id="KW-0687">Ribonucleoprotein</keyword>
<organism evidence="9 10">
    <name type="scientific">Candidatus Jorgensenbacteria bacterium GW2011_GWB1_50_10</name>
    <dbReference type="NCBI Taxonomy" id="1618665"/>
    <lineage>
        <taxon>Bacteria</taxon>
        <taxon>Candidatus Joergenseniibacteriota</taxon>
    </lineage>
</organism>
<dbReference type="Pfam" id="PF14693">
    <property type="entry name" value="Ribosomal_TL5_C"/>
    <property type="match status" value="1"/>
</dbReference>
<keyword evidence="1 5" id="KW-0699">rRNA-binding</keyword>
<proteinExistence type="inferred from homology"/>